<dbReference type="InterPro" id="IPR009030">
    <property type="entry name" value="Growth_fac_rcpt_cys_sf"/>
</dbReference>
<dbReference type="SMART" id="SM00104">
    <property type="entry name" value="ANATO"/>
    <property type="match status" value="3"/>
</dbReference>
<dbReference type="SUPFAM" id="SSF57196">
    <property type="entry name" value="EGF/Laminin"/>
    <property type="match status" value="1"/>
</dbReference>
<proteinExistence type="inferred from homology"/>
<dbReference type="InterPro" id="IPR052235">
    <property type="entry name" value="Nephronectin_domain"/>
</dbReference>
<dbReference type="EMBL" id="BMAT01006091">
    <property type="protein sequence ID" value="GFS06059.1"/>
    <property type="molecule type" value="Genomic_DNA"/>
</dbReference>
<dbReference type="PANTHER" id="PTHR24050">
    <property type="entry name" value="PA14 DOMAIN-CONTAINING PROTEIN"/>
    <property type="match status" value="1"/>
</dbReference>
<feature type="region of interest" description="Disordered" evidence="12">
    <location>
        <begin position="151"/>
        <end position="215"/>
    </location>
</feature>
<keyword evidence="4" id="KW-0272">Extracellular matrix</keyword>
<dbReference type="AlphaFoldDB" id="A0AAV4I6J8"/>
<evidence type="ECO:0000256" key="12">
    <source>
        <dbReference type="SAM" id="MobiDB-lite"/>
    </source>
</evidence>
<comment type="similarity">
    <text evidence="2">Belongs to the fibulin family.</text>
</comment>
<dbReference type="PROSITE" id="PS50026">
    <property type="entry name" value="EGF_3"/>
    <property type="match status" value="4"/>
</dbReference>
<keyword evidence="7" id="KW-0677">Repeat</keyword>
<protein>
    <submittedName>
        <fullName evidence="16">Fibulin-1</fullName>
    </submittedName>
</protein>
<evidence type="ECO:0000313" key="17">
    <source>
        <dbReference type="Proteomes" id="UP000762676"/>
    </source>
</evidence>
<dbReference type="Pfam" id="PF22914">
    <property type="entry name" value="Fibulin_C"/>
    <property type="match status" value="1"/>
</dbReference>
<feature type="disulfide bond" evidence="11">
    <location>
        <begin position="222"/>
        <end position="232"/>
    </location>
</feature>
<evidence type="ECO:0000256" key="9">
    <source>
        <dbReference type="ARBA" id="ARBA00023157"/>
    </source>
</evidence>
<dbReference type="FunFam" id="2.10.25.10:FF:000119">
    <property type="entry name" value="vitamin K-dependent protein S"/>
    <property type="match status" value="1"/>
</dbReference>
<keyword evidence="9 11" id="KW-1015">Disulfide bond</keyword>
<evidence type="ECO:0000256" key="11">
    <source>
        <dbReference type="PROSITE-ProRule" id="PRU00076"/>
    </source>
</evidence>
<feature type="domain" description="Anaphylatoxin-like" evidence="14">
    <location>
        <begin position="110"/>
        <end position="141"/>
    </location>
</feature>
<evidence type="ECO:0000256" key="1">
    <source>
        <dbReference type="ARBA" id="ARBA00004498"/>
    </source>
</evidence>
<sequence>METLAKLVSLWQLASLVLVTGKLYDVFEPCCLEGVKWSSDSYRCDNYPAPVVNISDADQAACLSIIEICCIKQTQMQTCEDGKQMALDGQICAIRDMEPGAEQFRECCHCCRLGVVARDTSQSCSSPNLGEPCDSKYRECCKGEASGNLSFTGGSSGRSPRNTGSQDVDRDDSSEAPQTQDNLWTDLTTPAGVDTSGFQGDSGSTDSVDSGSEEDPDDVDECLVFGVCSHICVNTRGGFFCSCPPGMVLDKADNRTCREDINLEDLNCELNNPCEQRCIDKEVSGGVECRCYNGFRLAVDLTSCEDIDECEEGTAVCDPGQRCINTRGRYACMSARCPSGYVLNSLTGQCELGPENECSPGFAFNSITGRCEDLNECGLGVDHCRTGERCENTVGSYVCRRVRHCGTGYTLDEASQKCLDNDECLLGTHNCNGRGYTCQNTYGSFRCVPMSCPKGYLFDTAIGDCQLVDCDTGMRANEAGICKDIDECEEYGPSTCTRHQKCVNTRGSYFCRNLVSCPPGYEPTDNSGCQDINECELGTHKCGAEQQCVNRQGSYFCQCPRGLRHDDSGRCLDVDECAYGAAICPSNSRCVNTMGSFKCDCVEGLVSDENDRCTDVDECADESVCEHNCVNVLGTFFCSCNRGYQLRDDKRTCEGQKTAWVEEKSLLILYRLRCKRISLDCPECRRGLISQSYNFLSFASNVLVPAPLFSMSAGHRSMRKAYTWNLDLVSARPLVEGIPAATQDDFKLDRKRHFARVTLLHRIEGPQDVVLKLSLNVSSTYKGFEGSAESKIYLFVTEKDTNF</sequence>
<comment type="caution">
    <text evidence="16">The sequence shown here is derived from an EMBL/GenBank/DDBJ whole genome shotgun (WGS) entry which is preliminary data.</text>
</comment>
<feature type="domain" description="EGF-like" evidence="15">
    <location>
        <begin position="573"/>
        <end position="614"/>
    </location>
</feature>
<feature type="compositionally biased region" description="Low complexity" evidence="12">
    <location>
        <begin position="201"/>
        <end position="210"/>
    </location>
</feature>
<feature type="compositionally biased region" description="Polar residues" evidence="12">
    <location>
        <begin position="175"/>
        <end position="188"/>
    </location>
</feature>
<evidence type="ECO:0000259" key="15">
    <source>
        <dbReference type="PROSITE" id="PS50026"/>
    </source>
</evidence>
<dbReference type="PROSITE" id="PS00010">
    <property type="entry name" value="ASX_HYDROXYL"/>
    <property type="match status" value="4"/>
</dbReference>
<dbReference type="InterPro" id="IPR001881">
    <property type="entry name" value="EGF-like_Ca-bd_dom"/>
</dbReference>
<dbReference type="PROSITE" id="PS01178">
    <property type="entry name" value="ANAPHYLATOXIN_2"/>
    <property type="match status" value="1"/>
</dbReference>
<evidence type="ECO:0000256" key="5">
    <source>
        <dbReference type="ARBA" id="ARBA00022536"/>
    </source>
</evidence>
<dbReference type="PROSITE" id="PS01187">
    <property type="entry name" value="EGF_CA"/>
    <property type="match status" value="4"/>
</dbReference>
<dbReference type="FunFam" id="2.10.25.10:FF:000038">
    <property type="entry name" value="Fibrillin 2"/>
    <property type="match status" value="3"/>
</dbReference>
<dbReference type="SUPFAM" id="SSF57184">
    <property type="entry name" value="Growth factor receptor domain"/>
    <property type="match status" value="3"/>
</dbReference>
<dbReference type="PANTHER" id="PTHR24050:SF28">
    <property type="entry name" value="UROMODULIN-LIKE"/>
    <property type="match status" value="1"/>
</dbReference>
<accession>A0AAV4I6J8</accession>
<feature type="domain" description="EGF-like" evidence="15">
    <location>
        <begin position="531"/>
        <end position="569"/>
    </location>
</feature>
<evidence type="ECO:0000313" key="16">
    <source>
        <dbReference type="EMBL" id="GFS06059.1"/>
    </source>
</evidence>
<evidence type="ECO:0000256" key="13">
    <source>
        <dbReference type="SAM" id="SignalP"/>
    </source>
</evidence>
<dbReference type="InterPro" id="IPR018097">
    <property type="entry name" value="EGF_Ca-bd_CS"/>
</dbReference>
<evidence type="ECO:0000259" key="14">
    <source>
        <dbReference type="PROSITE" id="PS01178"/>
    </source>
</evidence>
<keyword evidence="5 11" id="KW-0245">EGF-like domain</keyword>
<feature type="disulfide bond" evidence="11">
    <location>
        <begin position="619"/>
        <end position="629"/>
    </location>
</feature>
<dbReference type="CDD" id="cd00054">
    <property type="entry name" value="EGF_CA"/>
    <property type="match status" value="5"/>
</dbReference>
<name>A0AAV4I6J8_9GAST</name>
<dbReference type="InterPro" id="IPR000152">
    <property type="entry name" value="EGF-type_Asp/Asn_hydroxyl_site"/>
</dbReference>
<evidence type="ECO:0000256" key="3">
    <source>
        <dbReference type="ARBA" id="ARBA00022525"/>
    </source>
</evidence>
<evidence type="ECO:0000256" key="10">
    <source>
        <dbReference type="ARBA" id="ARBA00023180"/>
    </source>
</evidence>
<keyword evidence="6 13" id="KW-0732">Signal</keyword>
<dbReference type="Pfam" id="PF07645">
    <property type="entry name" value="EGF_CA"/>
    <property type="match status" value="7"/>
</dbReference>
<evidence type="ECO:0000256" key="7">
    <source>
        <dbReference type="ARBA" id="ARBA00022737"/>
    </source>
</evidence>
<dbReference type="InterPro" id="IPR049883">
    <property type="entry name" value="NOTCH1_EGF-like"/>
</dbReference>
<keyword evidence="17" id="KW-1185">Reference proteome</keyword>
<dbReference type="PROSITE" id="PS01186">
    <property type="entry name" value="EGF_2"/>
    <property type="match status" value="2"/>
</dbReference>
<dbReference type="GO" id="GO:0005576">
    <property type="term" value="C:extracellular region"/>
    <property type="evidence" value="ECO:0007669"/>
    <property type="project" value="InterPro"/>
</dbReference>
<reference evidence="16 17" key="1">
    <citation type="journal article" date="2021" name="Elife">
        <title>Chloroplast acquisition without the gene transfer in kleptoplastic sea slugs, Plakobranchus ocellatus.</title>
        <authorList>
            <person name="Maeda T."/>
            <person name="Takahashi S."/>
            <person name="Yoshida T."/>
            <person name="Shimamura S."/>
            <person name="Takaki Y."/>
            <person name="Nagai Y."/>
            <person name="Toyoda A."/>
            <person name="Suzuki Y."/>
            <person name="Arimoto A."/>
            <person name="Ishii H."/>
            <person name="Satoh N."/>
            <person name="Nishiyama T."/>
            <person name="Hasebe M."/>
            <person name="Maruyama T."/>
            <person name="Minagawa J."/>
            <person name="Obokata J."/>
            <person name="Shigenobu S."/>
        </authorList>
    </citation>
    <scope>NUCLEOTIDE SEQUENCE [LARGE SCALE GENOMIC DNA]</scope>
</reference>
<evidence type="ECO:0000256" key="4">
    <source>
        <dbReference type="ARBA" id="ARBA00022530"/>
    </source>
</evidence>
<evidence type="ECO:0000256" key="8">
    <source>
        <dbReference type="ARBA" id="ARBA00022837"/>
    </source>
</evidence>
<dbReference type="Pfam" id="PF14670">
    <property type="entry name" value="FXa_inhibition"/>
    <property type="match status" value="1"/>
</dbReference>
<dbReference type="PROSITE" id="PS01177">
    <property type="entry name" value="ANAPHYLATOXIN_1"/>
    <property type="match status" value="1"/>
</dbReference>
<dbReference type="SMART" id="SM00179">
    <property type="entry name" value="EGF_CA"/>
    <property type="match status" value="9"/>
</dbReference>
<keyword evidence="3" id="KW-0964">Secreted</keyword>
<feature type="signal peptide" evidence="13">
    <location>
        <begin position="1"/>
        <end position="21"/>
    </location>
</feature>
<feature type="domain" description="EGF-like" evidence="15">
    <location>
        <begin position="218"/>
        <end position="253"/>
    </location>
</feature>
<dbReference type="InterPro" id="IPR055088">
    <property type="entry name" value="Fibulin_C"/>
</dbReference>
<evidence type="ECO:0000256" key="6">
    <source>
        <dbReference type="ARBA" id="ARBA00022729"/>
    </source>
</evidence>
<keyword evidence="8" id="KW-0106">Calcium</keyword>
<comment type="subcellular location">
    <subcellularLocation>
        <location evidence="1">Secreted</location>
        <location evidence="1">Extracellular space</location>
        <location evidence="1">Extracellular matrix</location>
    </subcellularLocation>
</comment>
<dbReference type="Proteomes" id="UP000762676">
    <property type="component" value="Unassembled WGS sequence"/>
</dbReference>
<feature type="compositionally biased region" description="Polar residues" evidence="12">
    <location>
        <begin position="151"/>
        <end position="166"/>
    </location>
</feature>
<dbReference type="SMART" id="SM00181">
    <property type="entry name" value="EGF"/>
    <property type="match status" value="9"/>
</dbReference>
<feature type="domain" description="EGF-like" evidence="15">
    <location>
        <begin position="615"/>
        <end position="654"/>
    </location>
</feature>
<dbReference type="GO" id="GO:0005509">
    <property type="term" value="F:calcium ion binding"/>
    <property type="evidence" value="ECO:0007669"/>
    <property type="project" value="InterPro"/>
</dbReference>
<keyword evidence="10" id="KW-0325">Glycoprotein</keyword>
<feature type="chain" id="PRO_5043484031" evidence="13">
    <location>
        <begin position="22"/>
        <end position="803"/>
    </location>
</feature>
<dbReference type="Gene3D" id="2.10.25.10">
    <property type="entry name" value="Laminin"/>
    <property type="match status" value="9"/>
</dbReference>
<dbReference type="InterPro" id="IPR000742">
    <property type="entry name" value="EGF"/>
</dbReference>
<gene>
    <name evidence="16" type="ORF">ElyMa_002955100</name>
</gene>
<organism evidence="16 17">
    <name type="scientific">Elysia marginata</name>
    <dbReference type="NCBI Taxonomy" id="1093978"/>
    <lineage>
        <taxon>Eukaryota</taxon>
        <taxon>Metazoa</taxon>
        <taxon>Spiralia</taxon>
        <taxon>Lophotrochozoa</taxon>
        <taxon>Mollusca</taxon>
        <taxon>Gastropoda</taxon>
        <taxon>Heterobranchia</taxon>
        <taxon>Euthyneura</taxon>
        <taxon>Panpulmonata</taxon>
        <taxon>Sacoglossa</taxon>
        <taxon>Placobranchoidea</taxon>
        <taxon>Plakobranchidae</taxon>
        <taxon>Elysia</taxon>
    </lineage>
</organism>
<comment type="caution">
    <text evidence="11">Lacks conserved residue(s) required for the propagation of feature annotation.</text>
</comment>
<evidence type="ECO:0000256" key="2">
    <source>
        <dbReference type="ARBA" id="ARBA00006127"/>
    </source>
</evidence>
<dbReference type="InterPro" id="IPR000020">
    <property type="entry name" value="Anaphylatoxin/fibulin"/>
</dbReference>